<dbReference type="InterPro" id="IPR036249">
    <property type="entry name" value="Thioredoxin-like_sf"/>
</dbReference>
<feature type="domain" description="Glutaredoxin" evidence="1">
    <location>
        <begin position="7"/>
        <end position="65"/>
    </location>
</feature>
<proteinExistence type="predicted"/>
<reference evidence="2 3" key="1">
    <citation type="submission" date="2019-09" db="EMBL/GenBank/DDBJ databases">
        <title>The complete genome of Methanoplanus sp. FWC-SCC4.</title>
        <authorList>
            <person name="Chen S.-C."/>
            <person name="Zhou Y.-Z."/>
            <person name="Lai M.-C."/>
        </authorList>
    </citation>
    <scope>NUCLEOTIDE SEQUENCE [LARGE SCALE GENOMIC DNA]</scope>
    <source>
        <strain evidence="2 3">FWC-SCC4</strain>
    </source>
</reference>
<dbReference type="AlphaFoldDB" id="A0AA97FDE7"/>
<sequence length="89" mass="9938">MSDNLKIVVYSLENCPNCELLKSFLKQNGFEYQELDLADPANMTELRLNNVFVREAPVLQVEDKFLVSADLFSGGAVITDNVLPLCKGE</sequence>
<dbReference type="SUPFAM" id="SSF52833">
    <property type="entry name" value="Thioredoxin-like"/>
    <property type="match status" value="1"/>
</dbReference>
<dbReference type="RefSeq" id="WP_317137772.1">
    <property type="nucleotide sequence ID" value="NZ_CP043875.1"/>
</dbReference>
<dbReference type="InterPro" id="IPR002109">
    <property type="entry name" value="Glutaredoxin"/>
</dbReference>
<gene>
    <name evidence="2" type="ORF">F1737_05440</name>
</gene>
<dbReference type="PROSITE" id="PS51354">
    <property type="entry name" value="GLUTAREDOXIN_2"/>
    <property type="match status" value="1"/>
</dbReference>
<evidence type="ECO:0000259" key="1">
    <source>
        <dbReference type="Pfam" id="PF00462"/>
    </source>
</evidence>
<evidence type="ECO:0000313" key="3">
    <source>
        <dbReference type="Proteomes" id="UP001301797"/>
    </source>
</evidence>
<dbReference type="Proteomes" id="UP001301797">
    <property type="component" value="Chromosome"/>
</dbReference>
<dbReference type="Gene3D" id="3.40.30.10">
    <property type="entry name" value="Glutaredoxin"/>
    <property type="match status" value="1"/>
</dbReference>
<protein>
    <submittedName>
        <fullName evidence="2">Glutaredoxin family protein</fullName>
    </submittedName>
</protein>
<dbReference type="Pfam" id="PF00462">
    <property type="entry name" value="Glutaredoxin"/>
    <property type="match status" value="1"/>
</dbReference>
<evidence type="ECO:0000313" key="2">
    <source>
        <dbReference type="EMBL" id="WOF16189.1"/>
    </source>
</evidence>
<dbReference type="EMBL" id="CP043875">
    <property type="protein sequence ID" value="WOF16189.1"/>
    <property type="molecule type" value="Genomic_DNA"/>
</dbReference>
<organism evidence="2 3">
    <name type="scientific">Methanochimaera problematica</name>
    <dbReference type="NCBI Taxonomy" id="2609417"/>
    <lineage>
        <taxon>Archaea</taxon>
        <taxon>Methanobacteriati</taxon>
        <taxon>Methanobacteriota</taxon>
        <taxon>Stenosarchaea group</taxon>
        <taxon>Methanomicrobia</taxon>
        <taxon>Methanomicrobiales</taxon>
        <taxon>Methanomicrobiaceae</taxon>
        <taxon>Methanochimaera</taxon>
    </lineage>
</organism>
<accession>A0AA97FDE7</accession>
<dbReference type="CDD" id="cd02976">
    <property type="entry name" value="NrdH"/>
    <property type="match status" value="1"/>
</dbReference>
<keyword evidence="3" id="KW-1185">Reference proteome</keyword>
<dbReference type="KEGG" id="mefw:F1737_05440"/>
<dbReference type="GeneID" id="85229601"/>
<name>A0AA97FDE7_9EURY</name>